<comment type="caution">
    <text evidence="3">The sequence shown here is derived from an EMBL/GenBank/DDBJ whole genome shotgun (WGS) entry which is preliminary data.</text>
</comment>
<evidence type="ECO:0000259" key="2">
    <source>
        <dbReference type="Pfam" id="PF07978"/>
    </source>
</evidence>
<dbReference type="OrthoDB" id="4124121at2"/>
<sequence length="104" mass="11765">MIVEQRTYRFKPGAVPAFMALYEAKGLALQKRVLGNLLGYFVTELGPLNETVHLWGYDSLDERSRRRAALMAEPEWRAFLAEILPLLESQESKILLPTGFSPLG</sequence>
<name>A0A2T7UWS3_9RHOB</name>
<evidence type="ECO:0000313" key="3">
    <source>
        <dbReference type="EMBL" id="PVE49104.1"/>
    </source>
</evidence>
<proteinExistence type="inferred from homology"/>
<dbReference type="InterPro" id="IPR011008">
    <property type="entry name" value="Dimeric_a/b-barrel"/>
</dbReference>
<dbReference type="AlphaFoldDB" id="A0A2T7UWS3"/>
<dbReference type="Proteomes" id="UP000244810">
    <property type="component" value="Unassembled WGS sequence"/>
</dbReference>
<dbReference type="RefSeq" id="WP_107749607.1">
    <property type="nucleotide sequence ID" value="NZ_QBKF01000001.1"/>
</dbReference>
<keyword evidence="4" id="KW-1185">Reference proteome</keyword>
<dbReference type="InterPro" id="IPR051557">
    <property type="entry name" value="NipSnap_domain"/>
</dbReference>
<feature type="domain" description="NIPSNAP" evidence="2">
    <location>
        <begin position="4"/>
        <end position="102"/>
    </location>
</feature>
<reference evidence="3 4" key="1">
    <citation type="journal article" date="2011" name="Syst. Appl. Microbiol.">
        <title>Defluviimonas denitrificans gen. nov., sp. nov., and Pararhodobacter aggregans gen. nov., sp. nov., non-phototrophic Rhodobacteraceae from the biofilter of a marine aquaculture.</title>
        <authorList>
            <person name="Foesel B.U."/>
            <person name="Drake H.L."/>
            <person name="Schramm A."/>
        </authorList>
    </citation>
    <scope>NUCLEOTIDE SEQUENCE [LARGE SCALE GENOMIC DNA]</scope>
    <source>
        <strain evidence="3 4">D1-19</strain>
    </source>
</reference>
<dbReference type="PANTHER" id="PTHR21017:SF17">
    <property type="entry name" value="PROTEIN NIPSNAP"/>
    <property type="match status" value="1"/>
</dbReference>
<dbReference type="SUPFAM" id="SSF54909">
    <property type="entry name" value="Dimeric alpha+beta barrel"/>
    <property type="match status" value="1"/>
</dbReference>
<evidence type="ECO:0000256" key="1">
    <source>
        <dbReference type="ARBA" id="ARBA00005291"/>
    </source>
</evidence>
<gene>
    <name evidence="3" type="ORF">DDE23_01475</name>
</gene>
<accession>A0A2T7UWS3</accession>
<dbReference type="PANTHER" id="PTHR21017">
    <property type="entry name" value="NIPSNAP-RELATED"/>
    <property type="match status" value="1"/>
</dbReference>
<comment type="similarity">
    <text evidence="1">Belongs to the NipSnap family.</text>
</comment>
<dbReference type="InterPro" id="IPR012577">
    <property type="entry name" value="NIPSNAP"/>
</dbReference>
<dbReference type="EMBL" id="QDDR01000001">
    <property type="protein sequence ID" value="PVE49104.1"/>
    <property type="molecule type" value="Genomic_DNA"/>
</dbReference>
<dbReference type="Pfam" id="PF07978">
    <property type="entry name" value="NIPSNAP"/>
    <property type="match status" value="1"/>
</dbReference>
<protein>
    <submittedName>
        <fullName evidence="3">NIPSNAP family protein</fullName>
    </submittedName>
</protein>
<dbReference type="Gene3D" id="3.30.70.100">
    <property type="match status" value="1"/>
</dbReference>
<organism evidence="3 4">
    <name type="scientific">Pararhodobacter aggregans</name>
    <dbReference type="NCBI Taxonomy" id="404875"/>
    <lineage>
        <taxon>Bacteria</taxon>
        <taxon>Pseudomonadati</taxon>
        <taxon>Pseudomonadota</taxon>
        <taxon>Alphaproteobacteria</taxon>
        <taxon>Rhodobacterales</taxon>
        <taxon>Paracoccaceae</taxon>
        <taxon>Pararhodobacter</taxon>
    </lineage>
</organism>
<evidence type="ECO:0000313" key="4">
    <source>
        <dbReference type="Proteomes" id="UP000244810"/>
    </source>
</evidence>